<dbReference type="PROSITE" id="PS00770">
    <property type="entry name" value="AA_TRANSFER_CLASS_4"/>
    <property type="match status" value="1"/>
</dbReference>
<comment type="similarity">
    <text evidence="2 10">Belongs to the class-IV pyridoxal-phosphate-dependent aminotransferase family.</text>
</comment>
<dbReference type="CDD" id="cd01559">
    <property type="entry name" value="ADCL_like"/>
    <property type="match status" value="1"/>
</dbReference>
<keyword evidence="5" id="KW-0289">Folate biosynthesis</keyword>
<keyword evidence="4 11" id="KW-0663">Pyridoxal phosphate</keyword>
<evidence type="ECO:0000256" key="9">
    <source>
        <dbReference type="ARBA" id="ARBA00049529"/>
    </source>
</evidence>
<protein>
    <recommendedName>
        <fullName evidence="8">aminodeoxychorismate lyase</fullName>
        <ecNumber evidence="8">4.1.3.38</ecNumber>
    </recommendedName>
</protein>
<evidence type="ECO:0000256" key="4">
    <source>
        <dbReference type="ARBA" id="ARBA00022898"/>
    </source>
</evidence>
<dbReference type="OrthoDB" id="9805628at2"/>
<evidence type="ECO:0000256" key="3">
    <source>
        <dbReference type="ARBA" id="ARBA00011738"/>
    </source>
</evidence>
<dbReference type="InterPro" id="IPR017824">
    <property type="entry name" value="Aminodeoxychorismate_lyase_IV"/>
</dbReference>
<dbReference type="RefSeq" id="WP_061521578.1">
    <property type="nucleotide sequence ID" value="NZ_JAJJBV010000031.1"/>
</dbReference>
<dbReference type="PANTHER" id="PTHR42743:SF11">
    <property type="entry name" value="AMINODEOXYCHORISMATE LYASE"/>
    <property type="match status" value="1"/>
</dbReference>
<dbReference type="Pfam" id="PF01063">
    <property type="entry name" value="Aminotran_4"/>
    <property type="match status" value="1"/>
</dbReference>
<keyword evidence="6 12" id="KW-0456">Lyase</keyword>
<evidence type="ECO:0000313" key="12">
    <source>
        <dbReference type="EMBL" id="KXZ20470.1"/>
    </source>
</evidence>
<evidence type="ECO:0000256" key="2">
    <source>
        <dbReference type="ARBA" id="ARBA00009320"/>
    </source>
</evidence>
<evidence type="ECO:0000313" key="13">
    <source>
        <dbReference type="Proteomes" id="UP000075430"/>
    </source>
</evidence>
<accession>A0A150F7U6</accession>
<dbReference type="PANTHER" id="PTHR42743">
    <property type="entry name" value="AMINO-ACID AMINOTRANSFERASE"/>
    <property type="match status" value="1"/>
</dbReference>
<dbReference type="STRING" id="1793963.AXI58_14890"/>
<dbReference type="GO" id="GO:0030170">
    <property type="term" value="F:pyridoxal phosphate binding"/>
    <property type="evidence" value="ECO:0007669"/>
    <property type="project" value="InterPro"/>
</dbReference>
<comment type="subunit">
    <text evidence="3">Homodimer.</text>
</comment>
<gene>
    <name evidence="12" type="ORF">AXI58_14890</name>
</gene>
<dbReference type="Proteomes" id="UP000075430">
    <property type="component" value="Unassembled WGS sequence"/>
</dbReference>
<dbReference type="NCBIfam" id="NF005800">
    <property type="entry name" value="PRK07650.1"/>
    <property type="match status" value="1"/>
</dbReference>
<organism evidence="12 13">
    <name type="scientific">Bacillus nakamurai</name>
    <dbReference type="NCBI Taxonomy" id="1793963"/>
    <lineage>
        <taxon>Bacteria</taxon>
        <taxon>Bacillati</taxon>
        <taxon>Bacillota</taxon>
        <taxon>Bacilli</taxon>
        <taxon>Bacillales</taxon>
        <taxon>Bacillaceae</taxon>
        <taxon>Bacillus</taxon>
    </lineage>
</organism>
<proteinExistence type="inferred from homology"/>
<dbReference type="EC" id="4.1.3.38" evidence="8"/>
<evidence type="ECO:0000256" key="7">
    <source>
        <dbReference type="ARBA" id="ARBA00035633"/>
    </source>
</evidence>
<dbReference type="AlphaFoldDB" id="A0A150F7U6"/>
<dbReference type="GO" id="GO:0046656">
    <property type="term" value="P:folic acid biosynthetic process"/>
    <property type="evidence" value="ECO:0007669"/>
    <property type="project" value="UniProtKB-KW"/>
</dbReference>
<dbReference type="InterPro" id="IPR036038">
    <property type="entry name" value="Aminotransferase-like"/>
</dbReference>
<comment type="caution">
    <text evidence="12">The sequence shown here is derived from an EMBL/GenBank/DDBJ whole genome shotgun (WGS) entry which is preliminary data.</text>
</comment>
<name>A0A150F7U6_9BACI</name>
<dbReference type="Gene3D" id="3.20.10.10">
    <property type="entry name" value="D-amino Acid Aminotransferase, subunit A, domain 2"/>
    <property type="match status" value="1"/>
</dbReference>
<dbReference type="GO" id="GO:0008652">
    <property type="term" value="P:amino acid biosynthetic process"/>
    <property type="evidence" value="ECO:0007669"/>
    <property type="project" value="UniProtKB-ARBA"/>
</dbReference>
<sequence length="294" mass="33387">MIIYLNGQYIEEKEAVLSPFDHGYLYGIGVFETFRLYGGRPFLLDGHIGRLKRALRDVQIAYDVSRQELLDMLDKLLLLNDIKDGSARVRLNISAGISDKGFAAQTYEKPTVLCFVHPLNPETLPVQKEGKLLSIRRNTPEGSLRLKSHHYLNNMYAKQEIGNDPKYEGIFLTEEGDVAEGIVSNVFWRKENTVYTPSLDTGILDGVTRQFVIGEMKRQGTEVIEGRFPFQSMLEADEAWMTNSVLEIIPFSKIEEAQFPGVSGETVQFLQKLYQQDINKMNLQKEEQNGAAND</sequence>
<evidence type="ECO:0000256" key="10">
    <source>
        <dbReference type="RuleBase" id="RU004106"/>
    </source>
</evidence>
<dbReference type="InterPro" id="IPR043131">
    <property type="entry name" value="BCAT-like_N"/>
</dbReference>
<dbReference type="GO" id="GO:0008696">
    <property type="term" value="F:4-amino-4-deoxychorismate lyase activity"/>
    <property type="evidence" value="ECO:0007669"/>
    <property type="project" value="UniProtKB-EC"/>
</dbReference>
<dbReference type="InterPro" id="IPR043132">
    <property type="entry name" value="BCAT-like_C"/>
</dbReference>
<dbReference type="InterPro" id="IPR018300">
    <property type="entry name" value="Aminotrans_IV_CS"/>
</dbReference>
<dbReference type="GO" id="GO:0005829">
    <property type="term" value="C:cytosol"/>
    <property type="evidence" value="ECO:0007669"/>
    <property type="project" value="TreeGrafter"/>
</dbReference>
<comment type="catalytic activity">
    <reaction evidence="9">
        <text>4-amino-4-deoxychorismate = 4-aminobenzoate + pyruvate + H(+)</text>
        <dbReference type="Rhea" id="RHEA:16201"/>
        <dbReference type="ChEBI" id="CHEBI:15361"/>
        <dbReference type="ChEBI" id="CHEBI:15378"/>
        <dbReference type="ChEBI" id="CHEBI:17836"/>
        <dbReference type="ChEBI" id="CHEBI:58406"/>
        <dbReference type="EC" id="4.1.3.38"/>
    </reaction>
</comment>
<evidence type="ECO:0000256" key="8">
    <source>
        <dbReference type="ARBA" id="ARBA00035676"/>
    </source>
</evidence>
<evidence type="ECO:0000256" key="11">
    <source>
        <dbReference type="RuleBase" id="RU004516"/>
    </source>
</evidence>
<dbReference type="SUPFAM" id="SSF56752">
    <property type="entry name" value="D-aminoacid aminotransferase-like PLP-dependent enzymes"/>
    <property type="match status" value="1"/>
</dbReference>
<dbReference type="InterPro" id="IPR050571">
    <property type="entry name" value="Class-IV_PLP-Dep_Aminotrnsfr"/>
</dbReference>
<dbReference type="Gene3D" id="3.30.470.10">
    <property type="match status" value="1"/>
</dbReference>
<evidence type="ECO:0000256" key="1">
    <source>
        <dbReference type="ARBA" id="ARBA00001933"/>
    </source>
</evidence>
<dbReference type="InterPro" id="IPR001544">
    <property type="entry name" value="Aminotrans_IV"/>
</dbReference>
<keyword evidence="13" id="KW-1185">Reference proteome</keyword>
<evidence type="ECO:0000256" key="6">
    <source>
        <dbReference type="ARBA" id="ARBA00023239"/>
    </source>
</evidence>
<reference evidence="13" key="1">
    <citation type="submission" date="2016-02" db="EMBL/GenBank/DDBJ databases">
        <authorList>
            <person name="Dunlap C."/>
        </authorList>
    </citation>
    <scope>NUCLEOTIDE SEQUENCE [LARGE SCALE GENOMIC DNA]</scope>
    <source>
        <strain evidence="13">NRRL B-41092</strain>
    </source>
</reference>
<comment type="cofactor">
    <cofactor evidence="1 11">
        <name>pyridoxal 5'-phosphate</name>
        <dbReference type="ChEBI" id="CHEBI:597326"/>
    </cofactor>
</comment>
<dbReference type="FunFam" id="3.20.10.10:FF:000002">
    <property type="entry name" value="D-alanine aminotransferase"/>
    <property type="match status" value="1"/>
</dbReference>
<dbReference type="EMBL" id="LSBA01000013">
    <property type="protein sequence ID" value="KXZ20470.1"/>
    <property type="molecule type" value="Genomic_DNA"/>
</dbReference>
<comment type="pathway">
    <text evidence="7">Cofactor biosynthesis; tetrahydrofolate biosynthesis; 4-aminobenzoate from chorismate: step 2/2.</text>
</comment>
<evidence type="ECO:0000256" key="5">
    <source>
        <dbReference type="ARBA" id="ARBA00022909"/>
    </source>
</evidence>